<name>A0A0F9PMW7_9ZZZZ</name>
<gene>
    <name evidence="1" type="ORF">LCGC14_1118310</name>
</gene>
<comment type="caution">
    <text evidence="1">The sequence shown here is derived from an EMBL/GenBank/DDBJ whole genome shotgun (WGS) entry which is preliminary data.</text>
</comment>
<dbReference type="EMBL" id="LAZR01005155">
    <property type="protein sequence ID" value="KKN02386.1"/>
    <property type="molecule type" value="Genomic_DNA"/>
</dbReference>
<organism evidence="1">
    <name type="scientific">marine sediment metagenome</name>
    <dbReference type="NCBI Taxonomy" id="412755"/>
    <lineage>
        <taxon>unclassified sequences</taxon>
        <taxon>metagenomes</taxon>
        <taxon>ecological metagenomes</taxon>
    </lineage>
</organism>
<reference evidence="1" key="1">
    <citation type="journal article" date="2015" name="Nature">
        <title>Complex archaea that bridge the gap between prokaryotes and eukaryotes.</title>
        <authorList>
            <person name="Spang A."/>
            <person name="Saw J.H."/>
            <person name="Jorgensen S.L."/>
            <person name="Zaremba-Niedzwiedzka K."/>
            <person name="Martijn J."/>
            <person name="Lind A.E."/>
            <person name="van Eijk R."/>
            <person name="Schleper C."/>
            <person name="Guy L."/>
            <person name="Ettema T.J."/>
        </authorList>
    </citation>
    <scope>NUCLEOTIDE SEQUENCE</scope>
</reference>
<accession>A0A0F9PMW7</accession>
<evidence type="ECO:0000313" key="1">
    <source>
        <dbReference type="EMBL" id="KKN02386.1"/>
    </source>
</evidence>
<dbReference type="AlphaFoldDB" id="A0A0F9PMW7"/>
<sequence length="108" mass="12613">MGTNYYIKDVVQCNECGQPNVADYHIGKSSGGWCFSLHVDVDPARGVNDLEDIKRLWAYKTIKDEYGSTISKKEMLAIITDRKWDRKVKPYHYNNWADFHNQNFSYSL</sequence>
<protein>
    <submittedName>
        <fullName evidence="1">Uncharacterized protein</fullName>
    </submittedName>
</protein>
<proteinExistence type="predicted"/>